<sequence>MAKGGKIERKCKTRNKVRFEKGGSDESDEDYMVGEDDFNESEDEYCSSLADDETEESLGEFEEEGEWVNKKIKKDGRPRGRKSFRRKRNNGVVESRKKQAAHSEEEEEDYDDDDFTGTKRRKKSMLSHKEKEDNDVGHLYRQEEDDFGDEKPRKRTRVSSTEKYTGHCNEKSRKKTKVSYREEKEDGDYDDSDEDDDVEFTPDEVDGADDDEELPVTKKNKVDRSIVQQAQIANGRKGKRNAKALRRTKKRNKFQRETIDITGRKSNAPDSVSSGLSNYEYTMSEEEREQIREASEFCRKSTTSLRSSNSLKMIEEEAIVPSQRKPQERKGKEKVINMKIEVESRCPLCKQRFATISRTARADGGHDLKDAIIPVPERDQVYQPSEEELRGYLDPYENVLCTECHQGGDDAFMLLCDLCDSPAHTYCVGLGREVPEGSCNVRETFDLNELYVPDTPLPQVTGHSLSPRYSIGDFEASSPASGSGAFTLYDRRRIQRQINQLLSNRSRHSDRSDQVSGISLFGSQICRDGVMPAQRAVPVHVAPQNIFHQEDYQTTPRLRYMGEFFGNNVRTGQGFGHQQLRPSNSSRSNTGADAGISMYQFREVSLSSLEKEQVQSMVKSHLKSLSRNLDLGYNTFKDIARTSTHTILAAVGIEHRWNEVYPVRTRPLMCNHFDRLAVDGHIQLQVNARLVSTGSLGMW</sequence>
<dbReference type="Proteomes" id="UP001318860">
    <property type="component" value="Unassembled WGS sequence"/>
</dbReference>
<gene>
    <name evidence="5" type="ORF">DH2020_045177</name>
</gene>
<name>A0ABR0UEZ4_REHGL</name>
<feature type="compositionally biased region" description="Basic and acidic residues" evidence="4">
    <location>
        <begin position="94"/>
        <end position="103"/>
    </location>
</feature>
<feature type="compositionally biased region" description="Basic residues" evidence="4">
    <location>
        <begin position="70"/>
        <end position="89"/>
    </location>
</feature>
<keyword evidence="3" id="KW-0862">Zinc</keyword>
<proteinExistence type="predicted"/>
<evidence type="ECO:0000313" key="6">
    <source>
        <dbReference type="Proteomes" id="UP001318860"/>
    </source>
</evidence>
<evidence type="ECO:0000256" key="2">
    <source>
        <dbReference type="ARBA" id="ARBA00022771"/>
    </source>
</evidence>
<evidence type="ECO:0008006" key="7">
    <source>
        <dbReference type="Google" id="ProtNLM"/>
    </source>
</evidence>
<keyword evidence="6" id="KW-1185">Reference proteome</keyword>
<dbReference type="Gene3D" id="3.30.40.10">
    <property type="entry name" value="Zinc/RING finger domain, C3HC4 (zinc finger)"/>
    <property type="match status" value="1"/>
</dbReference>
<feature type="compositionally biased region" description="Acidic residues" evidence="4">
    <location>
        <begin position="185"/>
        <end position="214"/>
    </location>
</feature>
<feature type="compositionally biased region" description="Acidic residues" evidence="4">
    <location>
        <begin position="104"/>
        <end position="115"/>
    </location>
</feature>
<evidence type="ECO:0000256" key="3">
    <source>
        <dbReference type="ARBA" id="ARBA00022833"/>
    </source>
</evidence>
<evidence type="ECO:0000256" key="4">
    <source>
        <dbReference type="SAM" id="MobiDB-lite"/>
    </source>
</evidence>
<keyword evidence="2" id="KW-0863">Zinc-finger</keyword>
<accession>A0ABR0UEZ4</accession>
<dbReference type="PANTHER" id="PTHR47177">
    <property type="entry name" value="F18C1.6 PROTEIN"/>
    <property type="match status" value="1"/>
</dbReference>
<protein>
    <recommendedName>
        <fullName evidence="7">Zinc finger PHD-type domain-containing protein</fullName>
    </recommendedName>
</protein>
<feature type="region of interest" description="Disordered" evidence="4">
    <location>
        <begin position="17"/>
        <end position="246"/>
    </location>
</feature>
<dbReference type="EMBL" id="JABTTQ020002938">
    <property type="protein sequence ID" value="KAK6121084.1"/>
    <property type="molecule type" value="Genomic_DNA"/>
</dbReference>
<evidence type="ECO:0000256" key="1">
    <source>
        <dbReference type="ARBA" id="ARBA00022723"/>
    </source>
</evidence>
<reference evidence="5 6" key="1">
    <citation type="journal article" date="2021" name="Comput. Struct. Biotechnol. J.">
        <title>De novo genome assembly of the potent medicinal plant Rehmannia glutinosa using nanopore technology.</title>
        <authorList>
            <person name="Ma L."/>
            <person name="Dong C."/>
            <person name="Song C."/>
            <person name="Wang X."/>
            <person name="Zheng X."/>
            <person name="Niu Y."/>
            <person name="Chen S."/>
            <person name="Feng W."/>
        </authorList>
    </citation>
    <scope>NUCLEOTIDE SEQUENCE [LARGE SCALE GENOMIC DNA]</scope>
    <source>
        <strain evidence="5">DH-2019</strain>
    </source>
</reference>
<evidence type="ECO:0000313" key="5">
    <source>
        <dbReference type="EMBL" id="KAK6121084.1"/>
    </source>
</evidence>
<feature type="compositionally biased region" description="Acidic residues" evidence="4">
    <location>
        <begin position="25"/>
        <end position="66"/>
    </location>
</feature>
<organism evidence="5 6">
    <name type="scientific">Rehmannia glutinosa</name>
    <name type="common">Chinese foxglove</name>
    <dbReference type="NCBI Taxonomy" id="99300"/>
    <lineage>
        <taxon>Eukaryota</taxon>
        <taxon>Viridiplantae</taxon>
        <taxon>Streptophyta</taxon>
        <taxon>Embryophyta</taxon>
        <taxon>Tracheophyta</taxon>
        <taxon>Spermatophyta</taxon>
        <taxon>Magnoliopsida</taxon>
        <taxon>eudicotyledons</taxon>
        <taxon>Gunneridae</taxon>
        <taxon>Pentapetalae</taxon>
        <taxon>asterids</taxon>
        <taxon>lamiids</taxon>
        <taxon>Lamiales</taxon>
        <taxon>Orobanchaceae</taxon>
        <taxon>Rehmannieae</taxon>
        <taxon>Rehmannia</taxon>
    </lineage>
</organism>
<dbReference type="PANTHER" id="PTHR47177:SF3">
    <property type="entry name" value="F18C1.6 PROTEIN"/>
    <property type="match status" value="1"/>
</dbReference>
<keyword evidence="1" id="KW-0479">Metal-binding</keyword>
<dbReference type="SUPFAM" id="SSF57903">
    <property type="entry name" value="FYVE/PHD zinc finger"/>
    <property type="match status" value="1"/>
</dbReference>
<dbReference type="InterPro" id="IPR011011">
    <property type="entry name" value="Znf_FYVE_PHD"/>
</dbReference>
<feature type="compositionally biased region" description="Basic and acidic residues" evidence="4">
    <location>
        <begin position="127"/>
        <end position="142"/>
    </location>
</feature>
<comment type="caution">
    <text evidence="5">The sequence shown here is derived from an EMBL/GenBank/DDBJ whole genome shotgun (WGS) entry which is preliminary data.</text>
</comment>
<dbReference type="InterPro" id="IPR013083">
    <property type="entry name" value="Znf_RING/FYVE/PHD"/>
</dbReference>
<feature type="compositionally biased region" description="Basic residues" evidence="4">
    <location>
        <begin position="236"/>
        <end position="246"/>
    </location>
</feature>